<dbReference type="InParanoid" id="A0A1S3J2G2"/>
<keyword evidence="4" id="KW-0560">Oxidoreductase</keyword>
<evidence type="ECO:0000256" key="6">
    <source>
        <dbReference type="SAM" id="Phobius"/>
    </source>
</evidence>
<dbReference type="FunFam" id="3.40.50.720:FF:000137">
    <property type="entry name" value="Hydroxysteroid (17-beta) dehydrogenase 3"/>
    <property type="match status" value="1"/>
</dbReference>
<dbReference type="OrthoDB" id="5545019at2759"/>
<sequence>MAVDNMILEAFRDYKDIFAIFGAVSASFFALKLTLSILHGFKVYALGRMGLATKVKATGKWAVVTGATDGIGKAYALQLAKQGLNIVLISRSPQKLTDVALEIESKLAVKTRSIPIDFGGGPEIYTKIKQELAGLEIGVLVNNVGISYQFPEYFTELENLDEMCQKMISINITSVVMMSRIILPEMIERRKGVIINVASASGISPVPFLGLYSATKAFVDFFSRSLQGEYGSKGIIIQSVMPFFVSTKMSRLRPSFSVPTPNDYAKSALCTLGLEDRTFGCISHALQGWVIKHLPEWLVTMVSNKIHKSVRAKALKRKAQKKQ</sequence>
<evidence type="ECO:0000256" key="3">
    <source>
        <dbReference type="ARBA" id="ARBA00022857"/>
    </source>
</evidence>
<dbReference type="KEGG" id="lak:106169616"/>
<keyword evidence="7" id="KW-1185">Reference proteome</keyword>
<dbReference type="InterPro" id="IPR036291">
    <property type="entry name" value="NAD(P)-bd_dom_sf"/>
</dbReference>
<organism evidence="7 8">
    <name type="scientific">Lingula anatina</name>
    <name type="common">Brachiopod</name>
    <name type="synonym">Lingula unguis</name>
    <dbReference type="NCBI Taxonomy" id="7574"/>
    <lineage>
        <taxon>Eukaryota</taxon>
        <taxon>Metazoa</taxon>
        <taxon>Spiralia</taxon>
        <taxon>Lophotrochozoa</taxon>
        <taxon>Brachiopoda</taxon>
        <taxon>Linguliformea</taxon>
        <taxon>Lingulata</taxon>
        <taxon>Lingulida</taxon>
        <taxon>Linguloidea</taxon>
        <taxon>Lingulidae</taxon>
        <taxon>Lingula</taxon>
    </lineage>
</organism>
<evidence type="ECO:0000256" key="5">
    <source>
        <dbReference type="RuleBase" id="RU000363"/>
    </source>
</evidence>
<evidence type="ECO:0000256" key="2">
    <source>
        <dbReference type="ARBA" id="ARBA00006484"/>
    </source>
</evidence>
<dbReference type="PANTHER" id="PTHR43899:SF13">
    <property type="entry name" value="RH59310P"/>
    <property type="match status" value="1"/>
</dbReference>
<name>A0A1S3J2G2_LINAN</name>
<dbReference type="GeneID" id="106169616"/>
<dbReference type="CDD" id="cd05356">
    <property type="entry name" value="17beta-HSD1_like_SDR_c"/>
    <property type="match status" value="1"/>
</dbReference>
<keyword evidence="6" id="KW-0812">Transmembrane</keyword>
<proteinExistence type="inferred from homology"/>
<gene>
    <name evidence="8" type="primary">LOC106169616</name>
</gene>
<dbReference type="AlphaFoldDB" id="A0A1S3J2G2"/>
<dbReference type="InterPro" id="IPR020904">
    <property type="entry name" value="Sc_DH/Rdtase_CS"/>
</dbReference>
<protein>
    <submittedName>
        <fullName evidence="8">Very-long-chain 3-oxoacyl-CoA reductase</fullName>
    </submittedName>
</protein>
<accession>A0A1S3J2G2</accession>
<feature type="transmembrane region" description="Helical" evidence="6">
    <location>
        <begin position="17"/>
        <end position="41"/>
    </location>
</feature>
<dbReference type="SUPFAM" id="SSF51735">
    <property type="entry name" value="NAD(P)-binding Rossmann-fold domains"/>
    <property type="match status" value="1"/>
</dbReference>
<dbReference type="Gene3D" id="3.40.50.720">
    <property type="entry name" value="NAD(P)-binding Rossmann-like Domain"/>
    <property type="match status" value="1"/>
</dbReference>
<dbReference type="RefSeq" id="XP_013404590.1">
    <property type="nucleotide sequence ID" value="XM_013549136.1"/>
</dbReference>
<dbReference type="PRINTS" id="PR00080">
    <property type="entry name" value="SDRFAMILY"/>
</dbReference>
<evidence type="ECO:0000256" key="4">
    <source>
        <dbReference type="ARBA" id="ARBA00023002"/>
    </source>
</evidence>
<dbReference type="GO" id="GO:0005783">
    <property type="term" value="C:endoplasmic reticulum"/>
    <property type="evidence" value="ECO:0007669"/>
    <property type="project" value="UniProtKB-SubCell"/>
</dbReference>
<dbReference type="PANTHER" id="PTHR43899">
    <property type="entry name" value="RH59310P"/>
    <property type="match status" value="1"/>
</dbReference>
<dbReference type="PRINTS" id="PR00081">
    <property type="entry name" value="GDHRDH"/>
</dbReference>
<evidence type="ECO:0000313" key="8">
    <source>
        <dbReference type="RefSeq" id="XP_013404590.1"/>
    </source>
</evidence>
<dbReference type="PROSITE" id="PS00061">
    <property type="entry name" value="ADH_SHORT"/>
    <property type="match status" value="1"/>
</dbReference>
<keyword evidence="6" id="KW-0472">Membrane</keyword>
<comment type="subcellular location">
    <subcellularLocation>
        <location evidence="1">Endoplasmic reticulum</location>
    </subcellularLocation>
</comment>
<dbReference type="InterPro" id="IPR051019">
    <property type="entry name" value="VLCFA-Steroid_DH"/>
</dbReference>
<evidence type="ECO:0000256" key="1">
    <source>
        <dbReference type="ARBA" id="ARBA00004240"/>
    </source>
</evidence>
<evidence type="ECO:0000313" key="7">
    <source>
        <dbReference type="Proteomes" id="UP000085678"/>
    </source>
</evidence>
<comment type="similarity">
    <text evidence="2 5">Belongs to the short-chain dehydrogenases/reductases (SDR) family.</text>
</comment>
<keyword evidence="6" id="KW-1133">Transmembrane helix</keyword>
<dbReference type="FunCoup" id="A0A1S3J2G2">
    <property type="interactions" value="1544"/>
</dbReference>
<reference evidence="8" key="1">
    <citation type="submission" date="2025-08" db="UniProtKB">
        <authorList>
            <consortium name="RefSeq"/>
        </authorList>
    </citation>
    <scope>IDENTIFICATION</scope>
    <source>
        <tissue evidence="8">Gonads</tissue>
    </source>
</reference>
<dbReference type="PIRSF" id="PIRSF000126">
    <property type="entry name" value="11-beta-HSD1"/>
    <property type="match status" value="1"/>
</dbReference>
<dbReference type="GO" id="GO:0016491">
    <property type="term" value="F:oxidoreductase activity"/>
    <property type="evidence" value="ECO:0007669"/>
    <property type="project" value="UniProtKB-KW"/>
</dbReference>
<keyword evidence="3" id="KW-0521">NADP</keyword>
<dbReference type="STRING" id="7574.A0A1S3J2G2"/>
<dbReference type="Pfam" id="PF00106">
    <property type="entry name" value="adh_short"/>
    <property type="match status" value="1"/>
</dbReference>
<dbReference type="InterPro" id="IPR002347">
    <property type="entry name" value="SDR_fam"/>
</dbReference>
<dbReference type="Proteomes" id="UP000085678">
    <property type="component" value="Unplaced"/>
</dbReference>